<dbReference type="OrthoDB" id="2365600at2759"/>
<keyword evidence="9" id="KW-1185">Reference proteome</keyword>
<dbReference type="SUPFAM" id="SSF55486">
    <property type="entry name" value="Metalloproteases ('zincins'), catalytic domain"/>
    <property type="match status" value="1"/>
</dbReference>
<dbReference type="GO" id="GO:0008237">
    <property type="term" value="F:metallopeptidase activity"/>
    <property type="evidence" value="ECO:0007669"/>
    <property type="project" value="UniProtKB-KW"/>
</dbReference>
<keyword evidence="5" id="KW-0862">Zinc</keyword>
<evidence type="ECO:0000256" key="5">
    <source>
        <dbReference type="ARBA" id="ARBA00022833"/>
    </source>
</evidence>
<evidence type="ECO:0008006" key="10">
    <source>
        <dbReference type="Google" id="ProtNLM"/>
    </source>
</evidence>
<sequence length="394" mass="44430">MSATPQDEVSTSISATPQVEGASVDDEELGKTKTGDFKMLIKKDLQYLVGNIEKLPDSARKLFNEAKLYLMAESSDSSTKEGFVSLSTHVNTVLGSSQTDSKNPSSKESLFTPLKKSAPLYYAQTYIQWKSAQDLRDLYGICLPKRKTIYLQPIDEFPDFINTFRLKTHHLNLNFFETLQGFCQIFFSGFEVLVRPPLSLEGGGWSVRSRYHESTKTKQYCVNDFYPLLQKALPADGFCIAGIIWTDIFPEDYNFVLGEASVKHQAAVVSFGRFEPLGFDSDSHSDVNTIDGIVMWKLFKSLSHELCHLFGLEHCTFFLCAMNESSSVSDAMSHPLFLCPVCLRKLQHVCGFDVLERYQQLKQFLSTVVSQLEHTSQLEEALAWLDLCVGYLNS</sequence>
<keyword evidence="3" id="KW-0479">Metal-binding</keyword>
<evidence type="ECO:0000256" key="3">
    <source>
        <dbReference type="ARBA" id="ARBA00022723"/>
    </source>
</evidence>
<feature type="region of interest" description="Disordered" evidence="7">
    <location>
        <begin position="1"/>
        <end position="28"/>
    </location>
</feature>
<evidence type="ECO:0000313" key="8">
    <source>
        <dbReference type="EMBL" id="CAG5117839.1"/>
    </source>
</evidence>
<evidence type="ECO:0000256" key="2">
    <source>
        <dbReference type="ARBA" id="ARBA00022670"/>
    </source>
</evidence>
<evidence type="ECO:0000256" key="6">
    <source>
        <dbReference type="ARBA" id="ARBA00023049"/>
    </source>
</evidence>
<evidence type="ECO:0000256" key="4">
    <source>
        <dbReference type="ARBA" id="ARBA00022801"/>
    </source>
</evidence>
<evidence type="ECO:0000256" key="7">
    <source>
        <dbReference type="SAM" id="MobiDB-lite"/>
    </source>
</evidence>
<dbReference type="EMBL" id="CAJHNH020000460">
    <property type="protein sequence ID" value="CAG5117839.1"/>
    <property type="molecule type" value="Genomic_DNA"/>
</dbReference>
<dbReference type="GO" id="GO:0046872">
    <property type="term" value="F:metal ion binding"/>
    <property type="evidence" value="ECO:0007669"/>
    <property type="project" value="UniProtKB-KW"/>
</dbReference>
<dbReference type="Gene3D" id="3.40.390.10">
    <property type="entry name" value="Collagenase (Catalytic Domain)"/>
    <property type="match status" value="1"/>
</dbReference>
<dbReference type="Pfam" id="PF07998">
    <property type="entry name" value="Peptidase_M54"/>
    <property type="match status" value="1"/>
</dbReference>
<organism evidence="8 9">
    <name type="scientific">Candidula unifasciata</name>
    <dbReference type="NCBI Taxonomy" id="100452"/>
    <lineage>
        <taxon>Eukaryota</taxon>
        <taxon>Metazoa</taxon>
        <taxon>Spiralia</taxon>
        <taxon>Lophotrochozoa</taxon>
        <taxon>Mollusca</taxon>
        <taxon>Gastropoda</taxon>
        <taxon>Heterobranchia</taxon>
        <taxon>Euthyneura</taxon>
        <taxon>Panpulmonata</taxon>
        <taxon>Eupulmonata</taxon>
        <taxon>Stylommatophora</taxon>
        <taxon>Helicina</taxon>
        <taxon>Helicoidea</taxon>
        <taxon>Geomitridae</taxon>
        <taxon>Candidula</taxon>
    </lineage>
</organism>
<gene>
    <name evidence="8" type="ORF">CUNI_LOCUS3397</name>
</gene>
<dbReference type="InterPro" id="IPR012962">
    <property type="entry name" value="Pept_M54_archaemetzincn"/>
</dbReference>
<dbReference type="Proteomes" id="UP000678393">
    <property type="component" value="Unassembled WGS sequence"/>
</dbReference>
<comment type="caution">
    <text evidence="8">The sequence shown here is derived from an EMBL/GenBank/DDBJ whole genome shotgun (WGS) entry which is preliminary data.</text>
</comment>
<protein>
    <recommendedName>
        <fullName evidence="10">Archaemetzincin-2</fullName>
    </recommendedName>
</protein>
<accession>A0A8S3YLC7</accession>
<evidence type="ECO:0000313" key="9">
    <source>
        <dbReference type="Proteomes" id="UP000678393"/>
    </source>
</evidence>
<reference evidence="8" key="1">
    <citation type="submission" date="2021-04" db="EMBL/GenBank/DDBJ databases">
        <authorList>
            <consortium name="Molecular Ecology Group"/>
        </authorList>
    </citation>
    <scope>NUCLEOTIDE SEQUENCE</scope>
</reference>
<feature type="compositionally biased region" description="Polar residues" evidence="7">
    <location>
        <begin position="1"/>
        <end position="17"/>
    </location>
</feature>
<proteinExistence type="predicted"/>
<comment type="cofactor">
    <cofactor evidence="1">
        <name>Zn(2+)</name>
        <dbReference type="ChEBI" id="CHEBI:29105"/>
    </cofactor>
</comment>
<dbReference type="PANTHER" id="PTHR15910">
    <property type="entry name" value="ARCHAEMETZINCIN"/>
    <property type="match status" value="1"/>
</dbReference>
<dbReference type="GO" id="GO:0006508">
    <property type="term" value="P:proteolysis"/>
    <property type="evidence" value="ECO:0007669"/>
    <property type="project" value="UniProtKB-KW"/>
</dbReference>
<keyword evidence="4" id="KW-0378">Hydrolase</keyword>
<keyword evidence="2" id="KW-0645">Protease</keyword>
<keyword evidence="6" id="KW-0482">Metalloprotease</keyword>
<dbReference type="PANTHER" id="PTHR15910:SF1">
    <property type="entry name" value="ARCHAEMETZINCIN-2"/>
    <property type="match status" value="1"/>
</dbReference>
<dbReference type="CDD" id="cd11375">
    <property type="entry name" value="Peptidase_M54"/>
    <property type="match status" value="1"/>
</dbReference>
<name>A0A8S3YLC7_9EUPU</name>
<dbReference type="AlphaFoldDB" id="A0A8S3YLC7"/>
<dbReference type="InterPro" id="IPR024079">
    <property type="entry name" value="MetalloPept_cat_dom_sf"/>
</dbReference>
<evidence type="ECO:0000256" key="1">
    <source>
        <dbReference type="ARBA" id="ARBA00001947"/>
    </source>
</evidence>